<comment type="caution">
    <text evidence="4">The sequence shown here is derived from an EMBL/GenBank/DDBJ whole genome shotgun (WGS) entry which is preliminary data.</text>
</comment>
<feature type="compositionally biased region" description="Low complexity" evidence="2">
    <location>
        <begin position="519"/>
        <end position="533"/>
    </location>
</feature>
<feature type="compositionally biased region" description="Polar residues" evidence="2">
    <location>
        <begin position="463"/>
        <end position="494"/>
    </location>
</feature>
<dbReference type="Proteomes" id="UP000757232">
    <property type="component" value="Unassembled WGS sequence"/>
</dbReference>
<feature type="region of interest" description="Disordered" evidence="2">
    <location>
        <begin position="367"/>
        <end position="407"/>
    </location>
</feature>
<feature type="region of interest" description="Disordered" evidence="2">
    <location>
        <begin position="257"/>
        <end position="309"/>
    </location>
</feature>
<feature type="compositionally biased region" description="Polar residues" evidence="2">
    <location>
        <begin position="392"/>
        <end position="402"/>
    </location>
</feature>
<dbReference type="GO" id="GO:1990758">
    <property type="term" value="P:mitotic sister chromatid biorientation"/>
    <property type="evidence" value="ECO:0007669"/>
    <property type="project" value="TreeGrafter"/>
</dbReference>
<feature type="compositionally biased region" description="Acidic residues" evidence="2">
    <location>
        <begin position="217"/>
        <end position="231"/>
    </location>
</feature>
<feature type="compositionally biased region" description="Polar residues" evidence="2">
    <location>
        <begin position="1"/>
        <end position="19"/>
    </location>
</feature>
<feature type="region of interest" description="Disordered" evidence="2">
    <location>
        <begin position="113"/>
        <end position="231"/>
    </location>
</feature>
<protein>
    <recommendedName>
        <fullName evidence="3">Spc7 kinetochore protein domain-containing protein</fullName>
    </recommendedName>
</protein>
<accession>A0A9Q5I3Q8</accession>
<feature type="region of interest" description="Disordered" evidence="2">
    <location>
        <begin position="339"/>
        <end position="358"/>
    </location>
</feature>
<feature type="compositionally biased region" description="Polar residues" evidence="2">
    <location>
        <begin position="113"/>
        <end position="122"/>
    </location>
</feature>
<dbReference type="PANTHER" id="PTHR28260:SF1">
    <property type="entry name" value="SPINDLE POLE BODY COMPONENT SPC105"/>
    <property type="match status" value="1"/>
</dbReference>
<sequence length="1207" mass="133026">MPPQRRQSLAPTSSYNRSRQVLGRKRAQSLVPGEATRHLVPRKSILKSTHFTFTSNPQQNENDPPPDTENLGESMMENTGIQYTAEISDNTTRKSLGRRVSFAPLASFRVFETNDNTNSTNGPSSSPTPASPAESASSPLPSHPLPPIQLSNENDYPGRRSNTGPIRRVSTVSDYGERSMSMDMDQESDDISEPPTDPIFFHDAANGGSDYGPPSTDFDEDTEEEDDDDEEMEITEAIAMNIDRKRSLSIAQQHELARRSSLSSLTSQRLSSIKFSPAATSRPADEEAEGNDAEEDVTTNTQATQENEAPMEFTIALGQPLKKPRPPSSAWLALKALVNGTSGDDNDNDDNEYNEDEMELSNALSRLQQARSSIGSGGQTDGEVDNGALQDDSFTNTESSMEMSIDAGDRTINVTSLMGRVSNLEISGDESERNTRRILDEDFAGPLPTADTAPLNIHRKENGSGQATSSKPLRSSVFSASVPSRAPTTTASASENERHIPQRSHSPGTLKSSDPSRPPLALKSSLKSSVFSAPPTPSRIPVFVSPTKPKASAPLSPTKKRLAEAPDATSDAGYPSPAKKRHLENPSNANNSSEPNPTPVPATEESVDGPLPASSVPRESLGGIRRPSGYFAQRRSLTPGVENVPNASRSPSPAANGPHALTDSGRPQNANVPSTFLSSMTQDENTNMNASLRPVDTDKDKNAASGAALTAPTVIVTTDHSQENGVQSDAMEVEAEKRSLAMQQKSLVPSDMPPPDDEYDDVPQISIQEFFLMTGIKFHDYTIPRRSTIHPSQLQGNRRDSSVPPSMADYLMATVVHVPQLELYRLITRDLQSFIDNSMKIYRDAEEEHQLKLIKANRLIAAKERWYDVRSRWIQGLLETVDRGFIELENDRDTLTSIIDKAQALLPALRHQHAQAQAQLERERIDIEEVENSDPAYLEELKITIEEQNQLLEVYKTDVAEGTAKIERLEGKLAELEAQRLENVQAIEAAERRIVLNKTSTRAEVFRLKDELECLQALHSWRLAKVSQQLIELVFEEQLFVSIPCTKFHPVTPKITIRRIHQANESKCSKRIDLHPLFSELVVLEALSDFWTSCSQIRTQFGFLGIKYPLKLELAEADGTTNLRVVASILFSKRTTKVLVAFVFTPEVLAGWPFAIRKLQCEVKTIYGTIDPEEICSAIKERLSESSIEDNHACLLDSCVEAASRFE</sequence>
<dbReference type="GO" id="GO:0034501">
    <property type="term" value="P:protein localization to kinetochore"/>
    <property type="evidence" value="ECO:0007669"/>
    <property type="project" value="TreeGrafter"/>
</dbReference>
<evidence type="ECO:0000313" key="5">
    <source>
        <dbReference type="Proteomes" id="UP000757232"/>
    </source>
</evidence>
<dbReference type="SMART" id="SM00787">
    <property type="entry name" value="Spc7"/>
    <property type="match status" value="1"/>
</dbReference>
<feature type="compositionally biased region" description="Polar residues" evidence="2">
    <location>
        <begin position="503"/>
        <end position="513"/>
    </location>
</feature>
<dbReference type="Pfam" id="PF08317">
    <property type="entry name" value="Spc7"/>
    <property type="match status" value="1"/>
</dbReference>
<evidence type="ECO:0000256" key="1">
    <source>
        <dbReference type="SAM" id="Coils"/>
    </source>
</evidence>
<feature type="compositionally biased region" description="Acidic residues" evidence="2">
    <location>
        <begin position="286"/>
        <end position="297"/>
    </location>
</feature>
<dbReference type="InterPro" id="IPR040850">
    <property type="entry name" value="Knl1_RWD_C"/>
</dbReference>
<evidence type="ECO:0000259" key="3">
    <source>
        <dbReference type="SMART" id="SM00787"/>
    </source>
</evidence>
<reference evidence="4" key="1">
    <citation type="submission" date="2016-06" db="EMBL/GenBank/DDBJ databases">
        <title>Draft Genome sequence of the fungus Inonotus baumii.</title>
        <authorList>
            <person name="Zhu H."/>
            <person name="Lin W."/>
        </authorList>
    </citation>
    <scope>NUCLEOTIDE SEQUENCE</scope>
    <source>
        <strain evidence="4">821</strain>
    </source>
</reference>
<organism evidence="4 5">
    <name type="scientific">Sanghuangporus baumii</name>
    <name type="common">Phellinus baumii</name>
    <dbReference type="NCBI Taxonomy" id="108892"/>
    <lineage>
        <taxon>Eukaryota</taxon>
        <taxon>Fungi</taxon>
        <taxon>Dikarya</taxon>
        <taxon>Basidiomycota</taxon>
        <taxon>Agaricomycotina</taxon>
        <taxon>Agaricomycetes</taxon>
        <taxon>Hymenochaetales</taxon>
        <taxon>Hymenochaetaceae</taxon>
        <taxon>Sanghuangporus</taxon>
    </lineage>
</organism>
<feature type="compositionally biased region" description="Low complexity" evidence="2">
    <location>
        <begin position="585"/>
        <end position="595"/>
    </location>
</feature>
<feature type="coiled-coil region" evidence="1">
    <location>
        <begin position="899"/>
        <end position="993"/>
    </location>
</feature>
<gene>
    <name evidence="4" type="ORF">A7U60_g1574</name>
</gene>
<dbReference type="AlphaFoldDB" id="A0A9Q5I3Q8"/>
<keyword evidence="1" id="KW-0175">Coiled coil</keyword>
<feature type="compositionally biased region" description="Acidic residues" evidence="2">
    <location>
        <begin position="344"/>
        <end position="358"/>
    </location>
</feature>
<name>A0A9Q5I3Q8_SANBA</name>
<feature type="compositionally biased region" description="Low complexity" evidence="2">
    <location>
        <begin position="259"/>
        <end position="272"/>
    </location>
</feature>
<keyword evidence="5" id="KW-1185">Reference proteome</keyword>
<feature type="compositionally biased region" description="Polar residues" evidence="2">
    <location>
        <begin position="46"/>
        <end position="55"/>
    </location>
</feature>
<dbReference type="InterPro" id="IPR033338">
    <property type="entry name" value="Spc105/Spc7"/>
</dbReference>
<feature type="compositionally biased region" description="Basic and acidic residues" evidence="2">
    <location>
        <begin position="430"/>
        <end position="440"/>
    </location>
</feature>
<feature type="compositionally biased region" description="Polar residues" evidence="2">
    <location>
        <begin position="298"/>
        <end position="307"/>
    </location>
</feature>
<dbReference type="GO" id="GO:0000776">
    <property type="term" value="C:kinetochore"/>
    <property type="evidence" value="ECO:0007669"/>
    <property type="project" value="TreeGrafter"/>
</dbReference>
<dbReference type="Pfam" id="PF18210">
    <property type="entry name" value="Knl1_RWD_C"/>
    <property type="match status" value="1"/>
</dbReference>
<feature type="compositionally biased region" description="Polar residues" evidence="2">
    <location>
        <begin position="665"/>
        <end position="675"/>
    </location>
</feature>
<dbReference type="OrthoDB" id="5592879at2759"/>
<feature type="domain" description="Spc7 kinetochore protein" evidence="3">
    <location>
        <begin position="748"/>
        <end position="1044"/>
    </location>
</feature>
<dbReference type="InterPro" id="IPR013253">
    <property type="entry name" value="Spc7_domain"/>
</dbReference>
<dbReference type="EMBL" id="LNZH02000102">
    <property type="protein sequence ID" value="OCB91166.1"/>
    <property type="molecule type" value="Genomic_DNA"/>
</dbReference>
<feature type="region of interest" description="Disordered" evidence="2">
    <location>
        <begin position="1"/>
        <end position="73"/>
    </location>
</feature>
<proteinExistence type="predicted"/>
<dbReference type="PANTHER" id="PTHR28260">
    <property type="entry name" value="SPINDLE POLE BODY COMPONENT SPC105"/>
    <property type="match status" value="1"/>
</dbReference>
<feature type="region of interest" description="Disordered" evidence="2">
    <location>
        <begin position="425"/>
        <end position="675"/>
    </location>
</feature>
<dbReference type="GO" id="GO:0007094">
    <property type="term" value="P:mitotic spindle assembly checkpoint signaling"/>
    <property type="evidence" value="ECO:0007669"/>
    <property type="project" value="TreeGrafter"/>
</dbReference>
<evidence type="ECO:0000313" key="4">
    <source>
        <dbReference type="EMBL" id="OCB91166.1"/>
    </source>
</evidence>
<feature type="compositionally biased region" description="Low complexity" evidence="2">
    <location>
        <begin position="123"/>
        <end position="140"/>
    </location>
</feature>
<evidence type="ECO:0000256" key="2">
    <source>
        <dbReference type="SAM" id="MobiDB-lite"/>
    </source>
</evidence>